<reference evidence="7" key="2">
    <citation type="submission" date="2025-09" db="UniProtKB">
        <authorList>
            <consortium name="Ensembl"/>
        </authorList>
    </citation>
    <scope>IDENTIFICATION</scope>
</reference>
<dbReference type="InterPro" id="IPR023346">
    <property type="entry name" value="Lysozyme-like_dom_sf"/>
</dbReference>
<dbReference type="PROSITE" id="PS51348">
    <property type="entry name" value="GLYCOSYL_HYDROL_F22_2"/>
    <property type="match status" value="1"/>
</dbReference>
<dbReference type="Proteomes" id="UP000261520">
    <property type="component" value="Unplaced"/>
</dbReference>
<dbReference type="PRINTS" id="PR00135">
    <property type="entry name" value="LYZLACT"/>
</dbReference>
<feature type="chain" id="PRO_5017333473" description="lysozyme" evidence="6">
    <location>
        <begin position="18"/>
        <end position="154"/>
    </location>
</feature>
<dbReference type="PANTHER" id="PTHR11407:SF63">
    <property type="entry name" value="LYSOZYME C"/>
    <property type="match status" value="1"/>
</dbReference>
<dbReference type="Ensembl" id="ENSPMGT00000015883.1">
    <property type="protein sequence ID" value="ENSPMGP00000014900.1"/>
    <property type="gene ID" value="ENSPMGG00000012092.1"/>
</dbReference>
<evidence type="ECO:0000256" key="5">
    <source>
        <dbReference type="RuleBase" id="RU004440"/>
    </source>
</evidence>
<evidence type="ECO:0000256" key="4">
    <source>
        <dbReference type="ARBA" id="ARBA00023157"/>
    </source>
</evidence>
<evidence type="ECO:0000256" key="1">
    <source>
        <dbReference type="ARBA" id="ARBA00010859"/>
    </source>
</evidence>
<dbReference type="GO" id="GO:0003796">
    <property type="term" value="F:lysozyme activity"/>
    <property type="evidence" value="ECO:0007669"/>
    <property type="project" value="UniProtKB-EC"/>
</dbReference>
<keyword evidence="3" id="KW-0929">Antimicrobial</keyword>
<evidence type="ECO:0000256" key="3">
    <source>
        <dbReference type="ARBA" id="ARBA00022638"/>
    </source>
</evidence>
<dbReference type="EC" id="3.2.1.17" evidence="2"/>
<feature type="signal peptide" evidence="6">
    <location>
        <begin position="1"/>
        <end position="17"/>
    </location>
</feature>
<evidence type="ECO:0000313" key="7">
    <source>
        <dbReference type="Ensembl" id="ENSPMGP00000014900.1"/>
    </source>
</evidence>
<dbReference type="CDD" id="cd16897">
    <property type="entry name" value="LYZ_C"/>
    <property type="match status" value="1"/>
</dbReference>
<comment type="similarity">
    <text evidence="1 5">Belongs to the glycosyl hydrolase 22 family.</text>
</comment>
<evidence type="ECO:0000256" key="2">
    <source>
        <dbReference type="ARBA" id="ARBA00012732"/>
    </source>
</evidence>
<dbReference type="SMART" id="SM00263">
    <property type="entry name" value="LYZ1"/>
    <property type="match status" value="1"/>
</dbReference>
<reference evidence="7" key="1">
    <citation type="submission" date="2025-08" db="UniProtKB">
        <authorList>
            <consortium name="Ensembl"/>
        </authorList>
    </citation>
    <scope>IDENTIFICATION</scope>
</reference>
<protein>
    <recommendedName>
        <fullName evidence="2">lysozyme</fullName>
        <ecNumber evidence="2">3.2.1.17</ecNumber>
    </recommendedName>
</protein>
<dbReference type="AlphaFoldDB" id="A0A3B4ADY2"/>
<dbReference type="FunFam" id="1.10.530.10:FF:000001">
    <property type="entry name" value="Lysozyme C"/>
    <property type="match status" value="1"/>
</dbReference>
<keyword evidence="6" id="KW-0732">Signal</keyword>
<dbReference type="GO" id="GO:0042742">
    <property type="term" value="P:defense response to bacterium"/>
    <property type="evidence" value="ECO:0007669"/>
    <property type="project" value="UniProtKB-KW"/>
</dbReference>
<dbReference type="PANTHER" id="PTHR11407">
    <property type="entry name" value="LYSOZYME C"/>
    <property type="match status" value="1"/>
</dbReference>
<evidence type="ECO:0000313" key="8">
    <source>
        <dbReference type="Proteomes" id="UP000261520"/>
    </source>
</evidence>
<dbReference type="Pfam" id="PF00062">
    <property type="entry name" value="Lys"/>
    <property type="match status" value="1"/>
</dbReference>
<dbReference type="Gene3D" id="1.10.530.10">
    <property type="match status" value="1"/>
</dbReference>
<dbReference type="STRING" id="409849.ENSPMGP00000014900"/>
<dbReference type="InterPro" id="IPR001916">
    <property type="entry name" value="Glyco_hydro_22"/>
</dbReference>
<keyword evidence="8" id="KW-1185">Reference proteome</keyword>
<keyword evidence="3" id="KW-0081">Bacteriolytic enzyme</keyword>
<dbReference type="SUPFAM" id="SSF53955">
    <property type="entry name" value="Lysozyme-like"/>
    <property type="match status" value="1"/>
</dbReference>
<dbReference type="InterPro" id="IPR000974">
    <property type="entry name" value="Glyco_hydro_22_lys"/>
</dbReference>
<dbReference type="PRINTS" id="PR00137">
    <property type="entry name" value="LYSOZYME"/>
</dbReference>
<name>A0A3B4ADY2_9GOBI</name>
<keyword evidence="4" id="KW-1015">Disulfide bond</keyword>
<proteinExistence type="inferred from homology"/>
<dbReference type="GO" id="GO:0031640">
    <property type="term" value="P:killing of cells of another organism"/>
    <property type="evidence" value="ECO:0007669"/>
    <property type="project" value="UniProtKB-KW"/>
</dbReference>
<evidence type="ECO:0000256" key="6">
    <source>
        <dbReference type="SAM" id="SignalP"/>
    </source>
</evidence>
<accession>A0A3B4ADY2</accession>
<sequence length="154" mass="17213">MLRLLVLLPGLCAVAQGLVFERCQWAKLLKSRGMDQYQKISLADWVCLTRWESSFNTKTVNHNRDNSTDYGIFQINSKWWCKDGGVSKANGCNIMCSALLADDPTVAINCAKTVARQQGAKAWVAWRNRCQGKDLSPYLKGCGLDLSDPALHFL</sequence>
<organism evidence="7 8">
    <name type="scientific">Periophthalmus magnuspinnatus</name>
    <dbReference type="NCBI Taxonomy" id="409849"/>
    <lineage>
        <taxon>Eukaryota</taxon>
        <taxon>Metazoa</taxon>
        <taxon>Chordata</taxon>
        <taxon>Craniata</taxon>
        <taxon>Vertebrata</taxon>
        <taxon>Euteleostomi</taxon>
        <taxon>Actinopterygii</taxon>
        <taxon>Neopterygii</taxon>
        <taxon>Teleostei</taxon>
        <taxon>Neoteleostei</taxon>
        <taxon>Acanthomorphata</taxon>
        <taxon>Gobiaria</taxon>
        <taxon>Gobiiformes</taxon>
        <taxon>Gobioidei</taxon>
        <taxon>Gobiidae</taxon>
        <taxon>Oxudercinae</taxon>
        <taxon>Periophthalmus</taxon>
    </lineage>
</organism>